<dbReference type="SMART" id="SM00388">
    <property type="entry name" value="HisKA"/>
    <property type="match status" value="1"/>
</dbReference>
<dbReference type="InterPro" id="IPR003594">
    <property type="entry name" value="HATPase_dom"/>
</dbReference>
<feature type="domain" description="Histidine kinase" evidence="8">
    <location>
        <begin position="177"/>
        <end position="401"/>
    </location>
</feature>
<dbReference type="InterPro" id="IPR036097">
    <property type="entry name" value="HisK_dim/P_sf"/>
</dbReference>
<dbReference type="PROSITE" id="PS50109">
    <property type="entry name" value="HIS_KIN"/>
    <property type="match status" value="1"/>
</dbReference>
<sequence>MPGRANLEDICGIETIKLGFFREVQRKITELRASNVKLEQKRQDIQAILDGIPDVMAVLSMGFDLLSVNRAFYNTYPGVEPNTRRCHQIFKGRSEPCSPCPVAMAMESSSQVARILQILNWHGENRQIECTASVMRDADDKPHRVLLLQRDVTLEKQYQAKYFQAERMATIGILAEGVAHEINNPLTSIGGFAEALARHLTELREAAPGSEKFSGIIADFDEYVQTILKECQRCSDIVQNLLTFGHRDAKRLATVNLNDVVHNSMKLLHPRLGRLSPDIIRLELDAEEPFLLGHPGELMQVVLNLVLNALYAVSESGHITISTTVRENMVLLRVADTGTGIQEEHITKLFEPFFTTKPPGQGIGVGLSTCYNIIKKHGGDIAVESEYGTGSVFEVILPYLSD</sequence>
<dbReference type="SUPFAM" id="SSF55874">
    <property type="entry name" value="ATPase domain of HSP90 chaperone/DNA topoisomerase II/histidine kinase"/>
    <property type="match status" value="1"/>
</dbReference>
<gene>
    <name evidence="9" type="ORF">ASZ90_002147</name>
</gene>
<keyword evidence="1" id="KW-0597">Phosphoprotein</keyword>
<dbReference type="InterPro" id="IPR036890">
    <property type="entry name" value="HATPase_C_sf"/>
</dbReference>
<evidence type="ECO:0000256" key="3">
    <source>
        <dbReference type="ARBA" id="ARBA00022741"/>
    </source>
</evidence>
<keyword evidence="2" id="KW-0808">Transferase</keyword>
<dbReference type="SUPFAM" id="SSF47384">
    <property type="entry name" value="Homodimeric domain of signal transducing histidine kinase"/>
    <property type="match status" value="1"/>
</dbReference>
<evidence type="ECO:0000313" key="9">
    <source>
        <dbReference type="EMBL" id="KUG28000.1"/>
    </source>
</evidence>
<reference evidence="9" key="1">
    <citation type="journal article" date="2015" name="Proc. Natl. Acad. Sci. U.S.A.">
        <title>Networks of energetic and metabolic interactions define dynamics in microbial communities.</title>
        <authorList>
            <person name="Embree M."/>
            <person name="Liu J.K."/>
            <person name="Al-Bassam M.M."/>
            <person name="Zengler K."/>
        </authorList>
    </citation>
    <scope>NUCLEOTIDE SEQUENCE</scope>
</reference>
<accession>A0A0W8G4D9</accession>
<dbReference type="AlphaFoldDB" id="A0A0W8G4D9"/>
<dbReference type="PANTHER" id="PTHR43065:SF10">
    <property type="entry name" value="PEROXIDE STRESS-ACTIVATED HISTIDINE KINASE MAK3"/>
    <property type="match status" value="1"/>
</dbReference>
<dbReference type="SUPFAM" id="SSF55785">
    <property type="entry name" value="PYP-like sensor domain (PAS domain)"/>
    <property type="match status" value="1"/>
</dbReference>
<comment type="caution">
    <text evidence="9">The sequence shown here is derived from an EMBL/GenBank/DDBJ whole genome shotgun (WGS) entry which is preliminary data.</text>
</comment>
<evidence type="ECO:0000256" key="6">
    <source>
        <dbReference type="ARBA" id="ARBA00023012"/>
    </source>
</evidence>
<keyword evidence="4 9" id="KW-0418">Kinase</keyword>
<dbReference type="InterPro" id="IPR035965">
    <property type="entry name" value="PAS-like_dom_sf"/>
</dbReference>
<dbReference type="GO" id="GO:0000155">
    <property type="term" value="F:phosphorelay sensor kinase activity"/>
    <property type="evidence" value="ECO:0007669"/>
    <property type="project" value="InterPro"/>
</dbReference>
<keyword evidence="3" id="KW-0547">Nucleotide-binding</keyword>
<dbReference type="Pfam" id="PF00512">
    <property type="entry name" value="HisKA"/>
    <property type="match status" value="1"/>
</dbReference>
<dbReference type="EMBL" id="LNQE01000269">
    <property type="protein sequence ID" value="KUG28000.1"/>
    <property type="molecule type" value="Genomic_DNA"/>
</dbReference>
<protein>
    <submittedName>
        <fullName evidence="9">Histidine kinase</fullName>
    </submittedName>
</protein>
<dbReference type="InterPro" id="IPR005467">
    <property type="entry name" value="His_kinase_dom"/>
</dbReference>
<keyword evidence="5" id="KW-0067">ATP-binding</keyword>
<dbReference type="PRINTS" id="PR00344">
    <property type="entry name" value="BCTRLSENSOR"/>
</dbReference>
<dbReference type="SMART" id="SM00387">
    <property type="entry name" value="HATPase_c"/>
    <property type="match status" value="1"/>
</dbReference>
<dbReference type="CDD" id="cd00082">
    <property type="entry name" value="HisKA"/>
    <property type="match status" value="1"/>
</dbReference>
<dbReference type="Gene3D" id="3.30.565.10">
    <property type="entry name" value="Histidine kinase-like ATPase, C-terminal domain"/>
    <property type="match status" value="1"/>
</dbReference>
<dbReference type="GO" id="GO:0005524">
    <property type="term" value="F:ATP binding"/>
    <property type="evidence" value="ECO:0007669"/>
    <property type="project" value="UniProtKB-KW"/>
</dbReference>
<dbReference type="Gene3D" id="1.10.287.130">
    <property type="match status" value="1"/>
</dbReference>
<keyword evidence="6" id="KW-0902">Two-component regulatory system</keyword>
<evidence type="ECO:0000256" key="4">
    <source>
        <dbReference type="ARBA" id="ARBA00022777"/>
    </source>
</evidence>
<evidence type="ECO:0000256" key="5">
    <source>
        <dbReference type="ARBA" id="ARBA00022840"/>
    </source>
</evidence>
<dbReference type="InterPro" id="IPR003661">
    <property type="entry name" value="HisK_dim/P_dom"/>
</dbReference>
<keyword evidence="7" id="KW-0175">Coiled coil</keyword>
<dbReference type="Gene3D" id="3.30.450.20">
    <property type="entry name" value="PAS domain"/>
    <property type="match status" value="1"/>
</dbReference>
<dbReference type="Pfam" id="PF02518">
    <property type="entry name" value="HATPase_c"/>
    <property type="match status" value="1"/>
</dbReference>
<dbReference type="PANTHER" id="PTHR43065">
    <property type="entry name" value="SENSOR HISTIDINE KINASE"/>
    <property type="match status" value="1"/>
</dbReference>
<dbReference type="InterPro" id="IPR004358">
    <property type="entry name" value="Sig_transdc_His_kin-like_C"/>
</dbReference>
<name>A0A0W8G4D9_9ZZZZ</name>
<organism evidence="9">
    <name type="scientific">hydrocarbon metagenome</name>
    <dbReference type="NCBI Taxonomy" id="938273"/>
    <lineage>
        <taxon>unclassified sequences</taxon>
        <taxon>metagenomes</taxon>
        <taxon>ecological metagenomes</taxon>
    </lineage>
</organism>
<evidence type="ECO:0000256" key="2">
    <source>
        <dbReference type="ARBA" id="ARBA00022679"/>
    </source>
</evidence>
<feature type="coiled-coil region" evidence="7">
    <location>
        <begin position="21"/>
        <end position="48"/>
    </location>
</feature>
<evidence type="ECO:0000256" key="7">
    <source>
        <dbReference type="SAM" id="Coils"/>
    </source>
</evidence>
<evidence type="ECO:0000256" key="1">
    <source>
        <dbReference type="ARBA" id="ARBA00022553"/>
    </source>
</evidence>
<evidence type="ECO:0000259" key="8">
    <source>
        <dbReference type="PROSITE" id="PS50109"/>
    </source>
</evidence>
<proteinExistence type="predicted"/>